<evidence type="ECO:0000313" key="1">
    <source>
        <dbReference type="EMBL" id="GLT17851.1"/>
    </source>
</evidence>
<reference evidence="2" key="1">
    <citation type="journal article" date="2019" name="Int. J. Syst. Evol. Microbiol.">
        <title>The Global Catalogue of Microorganisms (GCM) 10K type strain sequencing project: providing services to taxonomists for standard genome sequencing and annotation.</title>
        <authorList>
            <consortium name="The Broad Institute Genomics Platform"/>
            <consortium name="The Broad Institute Genome Sequencing Center for Infectious Disease"/>
            <person name="Wu L."/>
            <person name="Ma J."/>
        </authorList>
    </citation>
    <scope>NUCLEOTIDE SEQUENCE [LARGE SCALE GENOMIC DNA]</scope>
    <source>
        <strain evidence="2">NBRC 108723</strain>
    </source>
</reference>
<name>A0ABQ6EYW5_9VIBR</name>
<comment type="caution">
    <text evidence="1">The sequence shown here is derived from an EMBL/GenBank/DDBJ whole genome shotgun (WGS) entry which is preliminary data.</text>
</comment>
<evidence type="ECO:0008006" key="3">
    <source>
        <dbReference type="Google" id="ProtNLM"/>
    </source>
</evidence>
<organism evidence="1 2">
    <name type="scientific">Vibrio zhanjiangensis</name>
    <dbReference type="NCBI Taxonomy" id="1046128"/>
    <lineage>
        <taxon>Bacteria</taxon>
        <taxon>Pseudomonadati</taxon>
        <taxon>Pseudomonadota</taxon>
        <taxon>Gammaproteobacteria</taxon>
        <taxon>Vibrionales</taxon>
        <taxon>Vibrionaceae</taxon>
        <taxon>Vibrio</taxon>
    </lineage>
</organism>
<dbReference type="EMBL" id="BSPW01000027">
    <property type="protein sequence ID" value="GLT17851.1"/>
    <property type="molecule type" value="Genomic_DNA"/>
</dbReference>
<dbReference type="Proteomes" id="UP001157138">
    <property type="component" value="Unassembled WGS sequence"/>
</dbReference>
<gene>
    <name evidence="1" type="ORF">GCM10007938_16290</name>
</gene>
<keyword evidence="2" id="KW-1185">Reference proteome</keyword>
<protein>
    <recommendedName>
        <fullName evidence="3">AraC family transcriptional regulator</fullName>
    </recommendedName>
</protein>
<sequence length="204" mass="23087">MHYSISYHNNDFPYLVMQPRRKSLKHILLKVTQGLALIKFGKTEYAIEAGQYVWIPFDSLTALTFFPNTQIQKIEVSSRVKAPFPKNGGYVALNDLATAILNRLSVLPQTRESQKKLLAVLIDELSTLRPELSESTLTTQLKQWSPSTSDTTLLAEQHLALRLREATKRIQSGAKRAQVITELFEGNELVYTQLEQAILGRKTS</sequence>
<proteinExistence type="predicted"/>
<accession>A0ABQ6EYW5</accession>
<dbReference type="RefSeq" id="WP_284191748.1">
    <property type="nucleotide sequence ID" value="NZ_BSPW01000027.1"/>
</dbReference>
<evidence type="ECO:0000313" key="2">
    <source>
        <dbReference type="Proteomes" id="UP001157138"/>
    </source>
</evidence>